<protein>
    <submittedName>
        <fullName evidence="2">33588_t:CDS:1</fullName>
    </submittedName>
</protein>
<reference evidence="2 3" key="1">
    <citation type="submission" date="2021-06" db="EMBL/GenBank/DDBJ databases">
        <authorList>
            <person name="Kallberg Y."/>
            <person name="Tangrot J."/>
            <person name="Rosling A."/>
        </authorList>
    </citation>
    <scope>NUCLEOTIDE SEQUENCE [LARGE SCALE GENOMIC DNA]</scope>
    <source>
        <strain evidence="2 3">120-4 pot B 10/14</strain>
    </source>
</reference>
<dbReference type="Proteomes" id="UP000789901">
    <property type="component" value="Unassembled WGS sequence"/>
</dbReference>
<name>A0ABN7WJL9_GIGMA</name>
<comment type="caution">
    <text evidence="2">The sequence shown here is derived from an EMBL/GenBank/DDBJ whole genome shotgun (WGS) entry which is preliminary data.</text>
</comment>
<keyword evidence="3" id="KW-1185">Reference proteome</keyword>
<evidence type="ECO:0000313" key="3">
    <source>
        <dbReference type="Proteomes" id="UP000789901"/>
    </source>
</evidence>
<dbReference type="EMBL" id="CAJVQB010045788">
    <property type="protein sequence ID" value="CAG8832649.1"/>
    <property type="molecule type" value="Genomic_DNA"/>
</dbReference>
<gene>
    <name evidence="2" type="ORF">GMARGA_LOCUS31159</name>
</gene>
<accession>A0ABN7WJL9</accession>
<organism evidence="2 3">
    <name type="scientific">Gigaspora margarita</name>
    <dbReference type="NCBI Taxonomy" id="4874"/>
    <lineage>
        <taxon>Eukaryota</taxon>
        <taxon>Fungi</taxon>
        <taxon>Fungi incertae sedis</taxon>
        <taxon>Mucoromycota</taxon>
        <taxon>Glomeromycotina</taxon>
        <taxon>Glomeromycetes</taxon>
        <taxon>Diversisporales</taxon>
        <taxon>Gigasporaceae</taxon>
        <taxon>Gigaspora</taxon>
    </lineage>
</organism>
<sequence>ATTITCPNKRKQQLKAARAKKKSHVSCDYENLVWSDQDIDNRASNYFAVLLIASKNWKPSSRPSTYIRGSKRTKRRKKVEQKKAAQDTRLITTFLLLP</sequence>
<proteinExistence type="predicted"/>
<feature type="region of interest" description="Disordered" evidence="1">
    <location>
        <begin position="61"/>
        <end position="83"/>
    </location>
</feature>
<feature type="non-terminal residue" evidence="2">
    <location>
        <position position="1"/>
    </location>
</feature>
<feature type="compositionally biased region" description="Basic residues" evidence="1">
    <location>
        <begin position="69"/>
        <end position="80"/>
    </location>
</feature>
<evidence type="ECO:0000256" key="1">
    <source>
        <dbReference type="SAM" id="MobiDB-lite"/>
    </source>
</evidence>
<evidence type="ECO:0000313" key="2">
    <source>
        <dbReference type="EMBL" id="CAG8832649.1"/>
    </source>
</evidence>